<keyword evidence="1" id="KW-0812">Transmembrane</keyword>
<dbReference type="PANTHER" id="PTHR40763">
    <property type="entry name" value="MEMBRANE PROTEIN-RELATED"/>
    <property type="match status" value="1"/>
</dbReference>
<evidence type="ECO:0000256" key="1">
    <source>
        <dbReference type="SAM" id="Phobius"/>
    </source>
</evidence>
<evidence type="ECO:0000259" key="2">
    <source>
        <dbReference type="PROSITE" id="PS50042"/>
    </source>
</evidence>
<organism evidence="3 4">
    <name type="scientific">Blastococcus carthaginiensis</name>
    <dbReference type="NCBI Taxonomy" id="3050034"/>
    <lineage>
        <taxon>Bacteria</taxon>
        <taxon>Bacillati</taxon>
        <taxon>Actinomycetota</taxon>
        <taxon>Actinomycetes</taxon>
        <taxon>Geodermatophilales</taxon>
        <taxon>Geodermatophilaceae</taxon>
        <taxon>Blastococcus</taxon>
    </lineage>
</organism>
<comment type="caution">
    <text evidence="3">The sequence shown here is derived from an EMBL/GenBank/DDBJ whole genome shotgun (WGS) entry which is preliminary data.</text>
</comment>
<feature type="domain" description="Cyclic nucleotide-binding" evidence="2">
    <location>
        <begin position="24"/>
        <end position="69"/>
    </location>
</feature>
<feature type="transmembrane region" description="Helical" evidence="1">
    <location>
        <begin position="119"/>
        <end position="138"/>
    </location>
</feature>
<keyword evidence="1" id="KW-1133">Transmembrane helix</keyword>
<keyword evidence="4" id="KW-1185">Reference proteome</keyword>
<dbReference type="PROSITE" id="PS50042">
    <property type="entry name" value="CNMP_BINDING_3"/>
    <property type="match status" value="1"/>
</dbReference>
<dbReference type="PANTHER" id="PTHR40763:SF4">
    <property type="entry name" value="DUF1707 DOMAIN-CONTAINING PROTEIN"/>
    <property type="match status" value="1"/>
</dbReference>
<gene>
    <name evidence="3" type="ORF">QOZ88_20545</name>
</gene>
<dbReference type="InterPro" id="IPR012551">
    <property type="entry name" value="DUF1707_SHOCT-like"/>
</dbReference>
<evidence type="ECO:0000313" key="4">
    <source>
        <dbReference type="Proteomes" id="UP001233673"/>
    </source>
</evidence>
<accession>A0ABT9IHG9</accession>
<dbReference type="Pfam" id="PF08044">
    <property type="entry name" value="DUF1707"/>
    <property type="match status" value="1"/>
</dbReference>
<sequence>MAEPHLRAADSDRAAVATTLGRAMSEGRLTVAEYDERLGRAYAARTFGELAELTTDLPAPAPRPAPARSAHPVPACGSRGYGGTHQAVHQAAWGSWSSTAVIVLLIWGITSLASGQFLYFWPFWVIVPWGAVLLMGRLGERARRRISG</sequence>
<keyword evidence="1" id="KW-0472">Membrane</keyword>
<reference evidence="4" key="1">
    <citation type="submission" date="2023-05" db="EMBL/GenBank/DDBJ databases">
        <title>Draft genome of Pseudofrankia sp. BMG5.37.</title>
        <authorList>
            <person name="Gtari M."/>
            <person name="Ghodhbane F."/>
            <person name="Sbissi I."/>
        </authorList>
    </citation>
    <scope>NUCLEOTIDE SEQUENCE [LARGE SCALE GENOMIC DNA]</scope>
    <source>
        <strain evidence="4">BMG 814</strain>
    </source>
</reference>
<name>A0ABT9IHG9_9ACTN</name>
<dbReference type="InterPro" id="IPR000595">
    <property type="entry name" value="cNMP-bd_dom"/>
</dbReference>
<proteinExistence type="predicted"/>
<dbReference type="EMBL" id="JASNFN010000035">
    <property type="protein sequence ID" value="MDP5185031.1"/>
    <property type="molecule type" value="Genomic_DNA"/>
</dbReference>
<feature type="transmembrane region" description="Helical" evidence="1">
    <location>
        <begin position="93"/>
        <end position="113"/>
    </location>
</feature>
<protein>
    <submittedName>
        <fullName evidence="3">DUF1707 domain-containing protein</fullName>
    </submittedName>
</protein>
<dbReference type="Proteomes" id="UP001233673">
    <property type="component" value="Unassembled WGS sequence"/>
</dbReference>
<dbReference type="RefSeq" id="WP_306001566.1">
    <property type="nucleotide sequence ID" value="NZ_JASNFN010000035.1"/>
</dbReference>
<evidence type="ECO:0000313" key="3">
    <source>
        <dbReference type="EMBL" id="MDP5185031.1"/>
    </source>
</evidence>